<sequence length="325" mass="34655">MNLLVIGTGAIGSFYGALLAKTGHRVSVLARSDYETVKAKGIHIRSATLGDYTFRPAAVVRSAAELETKPDCALLCIKVVEGADRVGLLREAIGPGTSIVLISNGIDVEREIAAAFPDNEVISGLAFIGVTRTAPGEIQHQAYGRLMLGNYPGGISDRVKTLAAAFEEAGIDGIATENITTARWQKCVWNAAFNPLSVLSGGLDTLDILSTQEDFVRAIMQEIRAVAAANGHPLPEDIVEKNIASTYKMPPYKTSMLVDFEAGRPMETEAILGNAVRAGRCVGVAIPHLESVYALMQLRELGSVKNRQETARPLPPAAWSGGRKS</sequence>
<protein>
    <recommendedName>
        <fullName evidence="4 10">2-dehydropantoate 2-reductase</fullName>
        <ecNumber evidence="3 10">1.1.1.169</ecNumber>
    </recommendedName>
    <alternativeName>
        <fullName evidence="8 10">Ketopantoate reductase</fullName>
    </alternativeName>
</protein>
<dbReference type="SUPFAM" id="SSF51735">
    <property type="entry name" value="NAD(P)-binding Rossmann-fold domains"/>
    <property type="match status" value="1"/>
</dbReference>
<evidence type="ECO:0000313" key="14">
    <source>
        <dbReference type="Proteomes" id="UP001359308"/>
    </source>
</evidence>
<dbReference type="InterPro" id="IPR013752">
    <property type="entry name" value="KPA_reductase"/>
</dbReference>
<dbReference type="PANTHER" id="PTHR21708">
    <property type="entry name" value="PROBABLE 2-DEHYDROPANTOATE 2-REDUCTASE"/>
    <property type="match status" value="1"/>
</dbReference>
<comment type="function">
    <text evidence="10">Catalyzes the NADPH-dependent reduction of ketopantoate into pantoic acid.</text>
</comment>
<dbReference type="EMBL" id="CP104311">
    <property type="protein sequence ID" value="WWF03416.1"/>
    <property type="molecule type" value="Genomic_DNA"/>
</dbReference>
<reference evidence="13 14" key="1">
    <citation type="submission" date="2022-09" db="EMBL/GenBank/DDBJ databases">
        <authorList>
            <person name="Giprobiosintez L."/>
        </authorList>
    </citation>
    <scope>NUCLEOTIDE SEQUENCE [LARGE SCALE GENOMIC DNA]</scope>
    <source>
        <strain evidence="14">VKPM-B-12549 (GBS-15)</strain>
    </source>
</reference>
<dbReference type="Gene3D" id="1.10.1040.10">
    <property type="entry name" value="N-(1-d-carboxylethyl)-l-norvaline Dehydrogenase, domain 2"/>
    <property type="match status" value="1"/>
</dbReference>
<keyword evidence="5 10" id="KW-0566">Pantothenate biosynthesis</keyword>
<dbReference type="InterPro" id="IPR008927">
    <property type="entry name" value="6-PGluconate_DH-like_C_sf"/>
</dbReference>
<dbReference type="EC" id="1.1.1.169" evidence="3 10"/>
<keyword evidence="6 10" id="KW-0521">NADP</keyword>
<dbReference type="RefSeq" id="WP_198323429.1">
    <property type="nucleotide sequence ID" value="NZ_CP104311.1"/>
</dbReference>
<organism evidence="13 14">
    <name type="scientific">Methylococcus capsulatus</name>
    <dbReference type="NCBI Taxonomy" id="414"/>
    <lineage>
        <taxon>Bacteria</taxon>
        <taxon>Pseudomonadati</taxon>
        <taxon>Pseudomonadota</taxon>
        <taxon>Gammaproteobacteria</taxon>
        <taxon>Methylococcales</taxon>
        <taxon>Methylococcaceae</taxon>
        <taxon>Methylococcus</taxon>
    </lineage>
</organism>
<proteinExistence type="inferred from homology"/>
<evidence type="ECO:0000256" key="5">
    <source>
        <dbReference type="ARBA" id="ARBA00022655"/>
    </source>
</evidence>
<keyword evidence="7 10" id="KW-0560">Oxidoreductase</keyword>
<dbReference type="PANTHER" id="PTHR21708:SF26">
    <property type="entry name" value="2-DEHYDROPANTOATE 2-REDUCTASE"/>
    <property type="match status" value="1"/>
</dbReference>
<evidence type="ECO:0000313" key="13">
    <source>
        <dbReference type="EMBL" id="WWF03416.1"/>
    </source>
</evidence>
<dbReference type="Proteomes" id="UP001359308">
    <property type="component" value="Chromosome"/>
</dbReference>
<dbReference type="SUPFAM" id="SSF48179">
    <property type="entry name" value="6-phosphogluconate dehydrogenase C-terminal domain-like"/>
    <property type="match status" value="1"/>
</dbReference>
<dbReference type="InterPro" id="IPR051402">
    <property type="entry name" value="KPR-Related"/>
</dbReference>
<dbReference type="InterPro" id="IPR003710">
    <property type="entry name" value="ApbA"/>
</dbReference>
<evidence type="ECO:0000256" key="7">
    <source>
        <dbReference type="ARBA" id="ARBA00023002"/>
    </source>
</evidence>
<evidence type="ECO:0000256" key="2">
    <source>
        <dbReference type="ARBA" id="ARBA00007870"/>
    </source>
</evidence>
<dbReference type="Pfam" id="PF02558">
    <property type="entry name" value="ApbA"/>
    <property type="match status" value="1"/>
</dbReference>
<dbReference type="InterPro" id="IPR036291">
    <property type="entry name" value="NAD(P)-bd_dom_sf"/>
</dbReference>
<evidence type="ECO:0000256" key="6">
    <source>
        <dbReference type="ARBA" id="ARBA00022857"/>
    </source>
</evidence>
<evidence type="ECO:0000256" key="1">
    <source>
        <dbReference type="ARBA" id="ARBA00004994"/>
    </source>
</evidence>
<feature type="domain" description="Ketopantoate reductase C-terminal" evidence="12">
    <location>
        <begin position="178"/>
        <end position="299"/>
    </location>
</feature>
<evidence type="ECO:0000256" key="9">
    <source>
        <dbReference type="ARBA" id="ARBA00048793"/>
    </source>
</evidence>
<dbReference type="NCBIfam" id="TIGR00745">
    <property type="entry name" value="apbA_panE"/>
    <property type="match status" value="1"/>
</dbReference>
<feature type="domain" description="Ketopantoate reductase N-terminal" evidence="11">
    <location>
        <begin position="4"/>
        <end position="152"/>
    </location>
</feature>
<keyword evidence="14" id="KW-1185">Reference proteome</keyword>
<evidence type="ECO:0000256" key="3">
    <source>
        <dbReference type="ARBA" id="ARBA00013014"/>
    </source>
</evidence>
<comment type="pathway">
    <text evidence="1 10">Cofactor biosynthesis; (R)-pantothenate biosynthesis; (R)-pantoate from 3-methyl-2-oxobutanoate: step 2/2.</text>
</comment>
<dbReference type="InterPro" id="IPR013328">
    <property type="entry name" value="6PGD_dom2"/>
</dbReference>
<comment type="catalytic activity">
    <reaction evidence="9 10">
        <text>(R)-pantoate + NADP(+) = 2-dehydropantoate + NADPH + H(+)</text>
        <dbReference type="Rhea" id="RHEA:16233"/>
        <dbReference type="ChEBI" id="CHEBI:11561"/>
        <dbReference type="ChEBI" id="CHEBI:15378"/>
        <dbReference type="ChEBI" id="CHEBI:15980"/>
        <dbReference type="ChEBI" id="CHEBI:57783"/>
        <dbReference type="ChEBI" id="CHEBI:58349"/>
        <dbReference type="EC" id="1.1.1.169"/>
    </reaction>
</comment>
<name>A0ABZ2F8D3_METCP</name>
<dbReference type="InterPro" id="IPR013332">
    <property type="entry name" value="KPR_N"/>
</dbReference>
<evidence type="ECO:0000259" key="12">
    <source>
        <dbReference type="Pfam" id="PF08546"/>
    </source>
</evidence>
<dbReference type="Pfam" id="PF08546">
    <property type="entry name" value="ApbA_C"/>
    <property type="match status" value="1"/>
</dbReference>
<comment type="similarity">
    <text evidence="2 10">Belongs to the ketopantoate reductase family.</text>
</comment>
<dbReference type="GO" id="GO:0008677">
    <property type="term" value="F:2-dehydropantoate 2-reductase activity"/>
    <property type="evidence" value="ECO:0007669"/>
    <property type="project" value="UniProtKB-EC"/>
</dbReference>
<accession>A0ABZ2F8D3</accession>
<gene>
    <name evidence="13" type="ORF">N4J17_07320</name>
</gene>
<evidence type="ECO:0000256" key="4">
    <source>
        <dbReference type="ARBA" id="ARBA00019465"/>
    </source>
</evidence>
<evidence type="ECO:0000256" key="8">
    <source>
        <dbReference type="ARBA" id="ARBA00032024"/>
    </source>
</evidence>
<evidence type="ECO:0000256" key="10">
    <source>
        <dbReference type="RuleBase" id="RU362068"/>
    </source>
</evidence>
<dbReference type="Gene3D" id="3.40.50.720">
    <property type="entry name" value="NAD(P)-binding Rossmann-like Domain"/>
    <property type="match status" value="1"/>
</dbReference>
<evidence type="ECO:0000259" key="11">
    <source>
        <dbReference type="Pfam" id="PF02558"/>
    </source>
</evidence>